<dbReference type="Pfam" id="PF07776">
    <property type="entry name" value="zf-AD"/>
    <property type="match status" value="1"/>
</dbReference>
<evidence type="ECO:0000313" key="10">
    <source>
        <dbReference type="EnsemblMetazoa" id="AMEC005838-PA"/>
    </source>
</evidence>
<evidence type="ECO:0000256" key="3">
    <source>
        <dbReference type="ARBA" id="ARBA00022771"/>
    </source>
</evidence>
<feature type="binding site" evidence="6">
    <location>
        <position position="15"/>
    </location>
    <ligand>
        <name>Zn(2+)</name>
        <dbReference type="ChEBI" id="CHEBI:29105"/>
    </ligand>
</feature>
<feature type="binding site" evidence="6">
    <location>
        <position position="12"/>
    </location>
    <ligand>
        <name>Zn(2+)</name>
        <dbReference type="ChEBI" id="CHEBI:29105"/>
    </ligand>
</feature>
<proteinExistence type="predicted"/>
<dbReference type="AlphaFoldDB" id="A0A182TP43"/>
<dbReference type="InterPro" id="IPR013087">
    <property type="entry name" value="Znf_C2H2_type"/>
</dbReference>
<dbReference type="InterPro" id="IPR012934">
    <property type="entry name" value="Znf_AD"/>
</dbReference>
<name>A0A182TP43_9DIPT</name>
<dbReference type="Proteomes" id="UP000075902">
    <property type="component" value="Unassembled WGS sequence"/>
</dbReference>
<feature type="binding site" evidence="6">
    <location>
        <position position="61"/>
    </location>
    <ligand>
        <name>Zn(2+)</name>
        <dbReference type="ChEBI" id="CHEBI:29105"/>
    </ligand>
</feature>
<evidence type="ECO:0000256" key="6">
    <source>
        <dbReference type="PROSITE-ProRule" id="PRU01263"/>
    </source>
</evidence>
<dbReference type="PROSITE" id="PS00028">
    <property type="entry name" value="ZINC_FINGER_C2H2_1"/>
    <property type="match status" value="2"/>
</dbReference>
<keyword evidence="1 6" id="KW-0479">Metal-binding</keyword>
<keyword evidence="2" id="KW-0677">Repeat</keyword>
<dbReference type="EnsemblMetazoa" id="AMEC005838-RA">
    <property type="protein sequence ID" value="AMEC005838-PA"/>
    <property type="gene ID" value="AMEC005838"/>
</dbReference>
<protein>
    <submittedName>
        <fullName evidence="10">Uncharacterized protein</fullName>
    </submittedName>
</protein>
<dbReference type="SUPFAM" id="SSF57716">
    <property type="entry name" value="Glucocorticoid receptor-like (DNA-binding domain)"/>
    <property type="match status" value="1"/>
</dbReference>
<evidence type="ECO:0000256" key="4">
    <source>
        <dbReference type="ARBA" id="ARBA00022833"/>
    </source>
</evidence>
<evidence type="ECO:0000313" key="11">
    <source>
        <dbReference type="Proteomes" id="UP000075902"/>
    </source>
</evidence>
<dbReference type="InterPro" id="IPR036236">
    <property type="entry name" value="Znf_C2H2_sf"/>
</dbReference>
<dbReference type="STRING" id="34690.A0A182TP43"/>
<accession>A0A182TP43</accession>
<dbReference type="Gene3D" id="3.30.160.60">
    <property type="entry name" value="Classic Zinc Finger"/>
    <property type="match status" value="3"/>
</dbReference>
<evidence type="ECO:0000256" key="1">
    <source>
        <dbReference type="ARBA" id="ARBA00022723"/>
    </source>
</evidence>
<feature type="region of interest" description="Disordered" evidence="7">
    <location>
        <begin position="120"/>
        <end position="158"/>
    </location>
</feature>
<keyword evidence="4 6" id="KW-0862">Zinc</keyword>
<keyword evidence="3 5" id="KW-0863">Zinc-finger</keyword>
<evidence type="ECO:0000256" key="2">
    <source>
        <dbReference type="ARBA" id="ARBA00022737"/>
    </source>
</evidence>
<dbReference type="PROSITE" id="PS51915">
    <property type="entry name" value="ZAD"/>
    <property type="match status" value="1"/>
</dbReference>
<feature type="compositionally biased region" description="Basic and acidic residues" evidence="7">
    <location>
        <begin position="138"/>
        <end position="153"/>
    </location>
</feature>
<dbReference type="GO" id="GO:0008270">
    <property type="term" value="F:zinc ion binding"/>
    <property type="evidence" value="ECO:0007669"/>
    <property type="project" value="UniProtKB-UniRule"/>
</dbReference>
<dbReference type="SMART" id="SM00868">
    <property type="entry name" value="zf-AD"/>
    <property type="match status" value="3"/>
</dbReference>
<organism evidence="10 11">
    <name type="scientific">Anopheles melas</name>
    <dbReference type="NCBI Taxonomy" id="34690"/>
    <lineage>
        <taxon>Eukaryota</taxon>
        <taxon>Metazoa</taxon>
        <taxon>Ecdysozoa</taxon>
        <taxon>Arthropoda</taxon>
        <taxon>Hexapoda</taxon>
        <taxon>Insecta</taxon>
        <taxon>Pterygota</taxon>
        <taxon>Neoptera</taxon>
        <taxon>Endopterygota</taxon>
        <taxon>Diptera</taxon>
        <taxon>Nematocera</taxon>
        <taxon>Culicoidea</taxon>
        <taxon>Culicidae</taxon>
        <taxon>Anophelinae</taxon>
        <taxon>Anopheles</taxon>
    </lineage>
</organism>
<feature type="domain" description="ZAD" evidence="9">
    <location>
        <begin position="10"/>
        <end position="85"/>
    </location>
</feature>
<dbReference type="SUPFAM" id="SSF57667">
    <property type="entry name" value="beta-beta-alpha zinc fingers"/>
    <property type="match status" value="2"/>
</dbReference>
<feature type="domain" description="C2H2-type" evidence="8">
    <location>
        <begin position="712"/>
        <end position="735"/>
    </location>
</feature>
<feature type="binding site" evidence="6">
    <location>
        <position position="58"/>
    </location>
    <ligand>
        <name>Zn(2+)</name>
        <dbReference type="ChEBI" id="CHEBI:29105"/>
    </ligand>
</feature>
<sequence>MESTAAEISNICRFCLCQNEKLLIPVRKTLNSSLDLDDLARFTGIEISTEHSALYVMCLECTSRLKKSADFRNSCISNDALFRELFSLHSAEPGEAEFIDDSPAHIAKTEAFEIEFVLPQHDEQTTTDYEQSEEGQEQEERLDSGASDGREQAETASWEQCVDSVMTIKANSFSEEEEYIDQPSPSTSEQKTKAVSRPRGTKPTRTGNRAKQLCGTCGKLVNNLPRHILSHRQDAKRACPHCPVEMVDHSNLLRHIEAVHLKKIVKTCEQCGKGFTHNNTYKSHMIATDDELASCAVCLECTDALKCSADFRRTCMYNDSLYKEMRLTRLTKTDDSCAFDLAEEYLENRDENAGELLAVALKPDHEIKLEYVDEEEIYGRAIRVLSTHGEVGYSSNYIEPGETDPQSDEEYYATPPANMPKYQQSKKATHTCKERRAQKMKRKKSLCDMCGSIVINLQRHSLNHTQAVMHGCPYCPIKMTQKTNMVQHIETVHFKTIGKTCCICGKGFVHHKTYSYHMLDANNLPYTICLECINKLKISADFRALCVTNDAHFQKLHSAMVAGANAPQTNAAEDAMKDYVQLELPPPECSSTQLVTNNRADPYAKDSYQRDRRAGTEHEIDLSYSANYIAPGEMLVSKDEQIGPADGGRIRLNPTYPNFTPQRIREKRKFHLCDTCGKMAIHISHHALIHREVPLFVCPHCPHTVHGTGESYECKPCAKRFSHASGLKQHIKRLHGITNKVKGLNAKNKGKD</sequence>
<evidence type="ECO:0000256" key="7">
    <source>
        <dbReference type="SAM" id="MobiDB-lite"/>
    </source>
</evidence>
<dbReference type="SMART" id="SM00355">
    <property type="entry name" value="ZnF_C2H2"/>
    <property type="match status" value="7"/>
</dbReference>
<keyword evidence="11" id="KW-1185">Reference proteome</keyword>
<feature type="region of interest" description="Disordered" evidence="7">
    <location>
        <begin position="173"/>
        <end position="208"/>
    </location>
</feature>
<evidence type="ECO:0000259" key="8">
    <source>
        <dbReference type="PROSITE" id="PS50157"/>
    </source>
</evidence>
<dbReference type="Pfam" id="PF00096">
    <property type="entry name" value="zf-C2H2"/>
    <property type="match status" value="1"/>
</dbReference>
<dbReference type="GO" id="GO:0005634">
    <property type="term" value="C:nucleus"/>
    <property type="evidence" value="ECO:0007669"/>
    <property type="project" value="InterPro"/>
</dbReference>
<reference evidence="11" key="1">
    <citation type="submission" date="2014-01" db="EMBL/GenBank/DDBJ databases">
        <title>The Genome Sequence of Anopheles melas CM1001059_A (V2).</title>
        <authorList>
            <consortium name="The Broad Institute Genomics Platform"/>
            <person name="Neafsey D.E."/>
            <person name="Besansky N."/>
            <person name="Howell P."/>
            <person name="Walton C."/>
            <person name="Young S.K."/>
            <person name="Zeng Q."/>
            <person name="Gargeya S."/>
            <person name="Fitzgerald M."/>
            <person name="Haas B."/>
            <person name="Abouelleil A."/>
            <person name="Allen A.W."/>
            <person name="Alvarado L."/>
            <person name="Arachchi H.M."/>
            <person name="Berlin A.M."/>
            <person name="Chapman S.B."/>
            <person name="Gainer-Dewar J."/>
            <person name="Goldberg J."/>
            <person name="Griggs A."/>
            <person name="Gujja S."/>
            <person name="Hansen M."/>
            <person name="Howarth C."/>
            <person name="Imamovic A."/>
            <person name="Ireland A."/>
            <person name="Larimer J."/>
            <person name="McCowan C."/>
            <person name="Murphy C."/>
            <person name="Pearson M."/>
            <person name="Poon T.W."/>
            <person name="Priest M."/>
            <person name="Roberts A."/>
            <person name="Saif S."/>
            <person name="Shea T."/>
            <person name="Sisk P."/>
            <person name="Sykes S."/>
            <person name="Wortman J."/>
            <person name="Nusbaum C."/>
            <person name="Birren B."/>
        </authorList>
    </citation>
    <scope>NUCLEOTIDE SEQUENCE [LARGE SCALE GENOMIC DNA]</scope>
    <source>
        <strain evidence="11">CM1001059</strain>
    </source>
</reference>
<dbReference type="PANTHER" id="PTHR24379:SF121">
    <property type="entry name" value="C2H2-TYPE DOMAIN-CONTAINING PROTEIN"/>
    <property type="match status" value="1"/>
</dbReference>
<dbReference type="PROSITE" id="PS50157">
    <property type="entry name" value="ZINC_FINGER_C2H2_2"/>
    <property type="match status" value="1"/>
</dbReference>
<dbReference type="VEuPathDB" id="VectorBase:AMEC005838"/>
<reference evidence="10" key="2">
    <citation type="submission" date="2020-05" db="UniProtKB">
        <authorList>
            <consortium name="EnsemblMetazoa"/>
        </authorList>
    </citation>
    <scope>IDENTIFICATION</scope>
    <source>
        <strain evidence="10">CM1001059</strain>
    </source>
</reference>
<dbReference type="PANTHER" id="PTHR24379">
    <property type="entry name" value="KRAB AND ZINC FINGER DOMAIN-CONTAINING"/>
    <property type="match status" value="1"/>
</dbReference>
<evidence type="ECO:0000256" key="5">
    <source>
        <dbReference type="PROSITE-ProRule" id="PRU00042"/>
    </source>
</evidence>
<evidence type="ECO:0000259" key="9">
    <source>
        <dbReference type="PROSITE" id="PS51915"/>
    </source>
</evidence>